<protein>
    <submittedName>
        <fullName evidence="1">Uncharacterized protein</fullName>
    </submittedName>
</protein>
<sequence>MFWPNTNVIATCTHVPCVRKAKECIQAMKALQEECSLMEYICPCCNQFFEGEEWCHYILNCKTFKKERCKYIQSSINTPNDYTEGETGIKDITHWVYGYGHIPQFYPKSGEHGVELI</sequence>
<evidence type="ECO:0000313" key="2">
    <source>
        <dbReference type="Proteomes" id="UP000037035"/>
    </source>
</evidence>
<gene>
    <name evidence="1" type="ORF">VP01_514g1</name>
</gene>
<evidence type="ECO:0000313" key="1">
    <source>
        <dbReference type="EMBL" id="KNZ49206.1"/>
    </source>
</evidence>
<organism evidence="1 2">
    <name type="scientific">Puccinia sorghi</name>
    <dbReference type="NCBI Taxonomy" id="27349"/>
    <lineage>
        <taxon>Eukaryota</taxon>
        <taxon>Fungi</taxon>
        <taxon>Dikarya</taxon>
        <taxon>Basidiomycota</taxon>
        <taxon>Pucciniomycotina</taxon>
        <taxon>Pucciniomycetes</taxon>
        <taxon>Pucciniales</taxon>
        <taxon>Pucciniaceae</taxon>
        <taxon>Puccinia</taxon>
    </lineage>
</organism>
<name>A0A0L6UKY4_9BASI</name>
<keyword evidence="2" id="KW-1185">Reference proteome</keyword>
<reference evidence="1 2" key="1">
    <citation type="submission" date="2015-08" db="EMBL/GenBank/DDBJ databases">
        <title>Next Generation Sequencing and Analysis of the Genome of Puccinia sorghi L Schw, the Causal Agent of Maize Common Rust.</title>
        <authorList>
            <person name="Rochi L."/>
            <person name="Burguener G."/>
            <person name="Darino M."/>
            <person name="Turjanski A."/>
            <person name="Kreff E."/>
            <person name="Dieguez M.J."/>
            <person name="Sacco F."/>
        </authorList>
    </citation>
    <scope>NUCLEOTIDE SEQUENCE [LARGE SCALE GENOMIC DNA]</scope>
    <source>
        <strain evidence="1 2">RO10H11247</strain>
    </source>
</reference>
<dbReference type="Proteomes" id="UP000037035">
    <property type="component" value="Unassembled WGS sequence"/>
</dbReference>
<dbReference type="AlphaFoldDB" id="A0A0L6UKY4"/>
<proteinExistence type="predicted"/>
<dbReference type="VEuPathDB" id="FungiDB:VP01_514g1"/>
<dbReference type="OrthoDB" id="2517652at2759"/>
<dbReference type="EMBL" id="LAVV01010331">
    <property type="protein sequence ID" value="KNZ49206.1"/>
    <property type="molecule type" value="Genomic_DNA"/>
</dbReference>
<accession>A0A0L6UKY4</accession>
<comment type="caution">
    <text evidence="1">The sequence shown here is derived from an EMBL/GenBank/DDBJ whole genome shotgun (WGS) entry which is preliminary data.</text>
</comment>